<dbReference type="Proteomes" id="UP000078383">
    <property type="component" value="Unassembled WGS sequence"/>
</dbReference>
<dbReference type="PROSITE" id="PS50110">
    <property type="entry name" value="RESPONSE_REGULATORY"/>
    <property type="match status" value="1"/>
</dbReference>
<evidence type="ECO:0000256" key="1">
    <source>
        <dbReference type="ARBA" id="ARBA00018672"/>
    </source>
</evidence>
<evidence type="ECO:0000256" key="2">
    <source>
        <dbReference type="ARBA" id="ARBA00024867"/>
    </source>
</evidence>
<dbReference type="AlphaFoldDB" id="A0A174ZY57"/>
<dbReference type="OrthoDB" id="9779387at2"/>
<reference evidence="3 4" key="1">
    <citation type="submission" date="2015-09" db="EMBL/GenBank/DDBJ databases">
        <authorList>
            <consortium name="Pathogen Informatics"/>
        </authorList>
    </citation>
    <scope>NUCLEOTIDE SEQUENCE [LARGE SCALE GENOMIC DNA]</scope>
    <source>
        <strain evidence="3 4">2789STDY5834889</strain>
    </source>
</reference>
<name>A0A174ZY57_9FIRM</name>
<dbReference type="SMART" id="SM00448">
    <property type="entry name" value="REC"/>
    <property type="match status" value="1"/>
</dbReference>
<evidence type="ECO:0000313" key="3">
    <source>
        <dbReference type="EMBL" id="CUQ88090.1"/>
    </source>
</evidence>
<dbReference type="EMBL" id="CZBX01000007">
    <property type="protein sequence ID" value="CUQ88090.1"/>
    <property type="molecule type" value="Genomic_DNA"/>
</dbReference>
<dbReference type="InterPro" id="IPR007492">
    <property type="entry name" value="LytTR_DNA-bd_dom"/>
</dbReference>
<dbReference type="Gene3D" id="3.40.50.2300">
    <property type="match status" value="1"/>
</dbReference>
<dbReference type="GO" id="GO:0000156">
    <property type="term" value="F:phosphorelay response regulator activity"/>
    <property type="evidence" value="ECO:0007669"/>
    <property type="project" value="InterPro"/>
</dbReference>
<organism evidence="3 4">
    <name type="scientific">[Ruminococcus] torques</name>
    <dbReference type="NCBI Taxonomy" id="33039"/>
    <lineage>
        <taxon>Bacteria</taxon>
        <taxon>Bacillati</taxon>
        <taxon>Bacillota</taxon>
        <taxon>Clostridia</taxon>
        <taxon>Lachnospirales</taxon>
        <taxon>Lachnospiraceae</taxon>
        <taxon>Mediterraneibacter</taxon>
    </lineage>
</organism>
<dbReference type="Pfam" id="PF00072">
    <property type="entry name" value="Response_reg"/>
    <property type="match status" value="1"/>
</dbReference>
<dbReference type="InterPro" id="IPR046947">
    <property type="entry name" value="LytR-like"/>
</dbReference>
<accession>A0A174ZY57</accession>
<dbReference type="InterPro" id="IPR011006">
    <property type="entry name" value="CheY-like_superfamily"/>
</dbReference>
<dbReference type="PANTHER" id="PTHR37299:SF1">
    <property type="entry name" value="STAGE 0 SPORULATION PROTEIN A HOMOLOG"/>
    <property type="match status" value="1"/>
</dbReference>
<dbReference type="GO" id="GO:0003677">
    <property type="term" value="F:DNA binding"/>
    <property type="evidence" value="ECO:0007669"/>
    <property type="project" value="InterPro"/>
</dbReference>
<dbReference type="SMART" id="SM00850">
    <property type="entry name" value="LytTR"/>
    <property type="match status" value="1"/>
</dbReference>
<dbReference type="PROSITE" id="PS50930">
    <property type="entry name" value="HTH_LYTTR"/>
    <property type="match status" value="1"/>
</dbReference>
<protein>
    <recommendedName>
        <fullName evidence="1">Stage 0 sporulation protein A homolog</fullName>
    </recommendedName>
</protein>
<dbReference type="Pfam" id="PF04397">
    <property type="entry name" value="LytTR"/>
    <property type="match status" value="1"/>
</dbReference>
<dbReference type="Gene3D" id="2.40.50.1020">
    <property type="entry name" value="LytTr DNA-binding domain"/>
    <property type="match status" value="1"/>
</dbReference>
<dbReference type="SUPFAM" id="SSF52172">
    <property type="entry name" value="CheY-like"/>
    <property type="match status" value="1"/>
</dbReference>
<comment type="function">
    <text evidence="2">May play the central regulatory role in sporulation. It may be an element of the effector pathway responsible for the activation of sporulation genes in response to nutritional stress. Spo0A may act in concert with spo0H (a sigma factor) to control the expression of some genes that are critical to the sporulation process.</text>
</comment>
<gene>
    <name evidence="3" type="primary">yehT</name>
    <name evidence="3" type="ORF">ERS852502_01701</name>
</gene>
<evidence type="ECO:0000313" key="4">
    <source>
        <dbReference type="Proteomes" id="UP000078383"/>
    </source>
</evidence>
<sequence>MIKIAIVDDEEQTREQILQTLKENIQEQHEVEIKLYVSGESFFEEIQKGHAADILFTDIQMQQLDGVELGKLVRRLCPDMYIVFITSYEEYAAESYRIEAYQYILKQDLEFRLPGIAEQLIEKLQKQKKEFCIIKDGTEQVKLLYKDILYLYKSKGAKYVNYVTTQGVVRERTSLENALKMLNSRQFLLVERGYAVNIKQICRVSGDTIYLEKGYEVPVSKARLAEVKREINLYWRNS</sequence>
<proteinExistence type="predicted"/>
<dbReference type="InterPro" id="IPR001789">
    <property type="entry name" value="Sig_transdc_resp-reg_receiver"/>
</dbReference>
<dbReference type="RefSeq" id="WP_055156539.1">
    <property type="nucleotide sequence ID" value="NZ_CZBR01000002.1"/>
</dbReference>
<dbReference type="PANTHER" id="PTHR37299">
    <property type="entry name" value="TRANSCRIPTIONAL REGULATOR-RELATED"/>
    <property type="match status" value="1"/>
</dbReference>